<reference evidence="3 4" key="1">
    <citation type="journal article" date="2023" name="Plants (Basel)">
        <title>Bridging the Gap: Combining Genomics and Transcriptomics Approaches to Understand Stylosanthes scabra, an Orphan Legume from the Brazilian Caatinga.</title>
        <authorList>
            <person name="Ferreira-Neto J.R.C."/>
            <person name="da Silva M.D."/>
            <person name="Binneck E."/>
            <person name="de Melo N.F."/>
            <person name="da Silva R.H."/>
            <person name="de Melo A.L.T.M."/>
            <person name="Pandolfi V."/>
            <person name="Bustamante F.O."/>
            <person name="Brasileiro-Vidal A.C."/>
            <person name="Benko-Iseppon A.M."/>
        </authorList>
    </citation>
    <scope>NUCLEOTIDE SEQUENCE [LARGE SCALE GENOMIC DNA]</scope>
    <source>
        <tissue evidence="3">Leaves</tissue>
    </source>
</reference>
<evidence type="ECO:0000313" key="3">
    <source>
        <dbReference type="EMBL" id="MED6218432.1"/>
    </source>
</evidence>
<organism evidence="3 4">
    <name type="scientific">Stylosanthes scabra</name>
    <dbReference type="NCBI Taxonomy" id="79078"/>
    <lineage>
        <taxon>Eukaryota</taxon>
        <taxon>Viridiplantae</taxon>
        <taxon>Streptophyta</taxon>
        <taxon>Embryophyta</taxon>
        <taxon>Tracheophyta</taxon>
        <taxon>Spermatophyta</taxon>
        <taxon>Magnoliopsida</taxon>
        <taxon>eudicotyledons</taxon>
        <taxon>Gunneridae</taxon>
        <taxon>Pentapetalae</taxon>
        <taxon>rosids</taxon>
        <taxon>fabids</taxon>
        <taxon>Fabales</taxon>
        <taxon>Fabaceae</taxon>
        <taxon>Papilionoideae</taxon>
        <taxon>50 kb inversion clade</taxon>
        <taxon>dalbergioids sensu lato</taxon>
        <taxon>Dalbergieae</taxon>
        <taxon>Pterocarpus clade</taxon>
        <taxon>Stylosanthes</taxon>
    </lineage>
</organism>
<name>A0ABU6Z767_9FABA</name>
<dbReference type="SUPFAM" id="SSF53756">
    <property type="entry name" value="UDP-Glycosyltransferase/glycogen phosphorylase"/>
    <property type="match status" value="1"/>
</dbReference>
<keyword evidence="4" id="KW-1185">Reference proteome</keyword>
<protein>
    <submittedName>
        <fullName evidence="3">Uncharacterized protein</fullName>
    </submittedName>
</protein>
<dbReference type="PANTHER" id="PTHR11926">
    <property type="entry name" value="GLUCOSYL/GLUCURONOSYL TRANSFERASES"/>
    <property type="match status" value="1"/>
</dbReference>
<dbReference type="InterPro" id="IPR002213">
    <property type="entry name" value="UDP_glucos_trans"/>
</dbReference>
<keyword evidence="2" id="KW-0808">Transferase</keyword>
<dbReference type="CDD" id="cd03784">
    <property type="entry name" value="GT1_Gtf-like"/>
    <property type="match status" value="1"/>
</dbReference>
<dbReference type="PANTHER" id="PTHR11926:SF1530">
    <property type="entry name" value="EF-HAND DOMAIN-CONTAINING PROTEIN"/>
    <property type="match status" value="1"/>
</dbReference>
<accession>A0ABU6Z767</accession>
<dbReference type="EMBL" id="JASCZI010271961">
    <property type="protein sequence ID" value="MED6218432.1"/>
    <property type="molecule type" value="Genomic_DNA"/>
</dbReference>
<proteinExistence type="inferred from homology"/>
<sequence>MSVPTTVLVLASPGQGHVNPLMILSQRLVEYGCNIIFVNTESIHNKVITSMGNQEGGFTEQSRIKLVSIPDGLGPDADRSNLGELLDSIMKSMPAKLEKLIEDLRLKDGVTLSCIVIDVVVAWALEIARKIGIKGVLFYPSSATALALQHSIPKLIEDGIIDSNGLPITQKTFQLSPSFPPMDTTCIWWAKTYPLLHGNEIFNQFVHLMQTVEPPEWWLCNSTPDLEPGALSYTPKLLPIGPLLRSYEDDKERSLGQFWEEDLSCINWLDQQPHASVVYLAFGSSTLFDNKQFAELALGLELANRPFLWVVRQDSDSDSDYNNKVSLPNEFKGNQGKIVKWAPQQKVLSHPAIACFVSHCGWNSTIEGLSNGVPFLCWPYFADQFLNKTYICDALKVGLGFDSDETGLISHEEIKDKVDKVLKDGNIRSRAHVLKEKLLNNLKDGGTSSENLNKFVKWLNE</sequence>
<comment type="caution">
    <text evidence="3">The sequence shown here is derived from an EMBL/GenBank/DDBJ whole genome shotgun (WGS) entry which is preliminary data.</text>
</comment>
<comment type="similarity">
    <text evidence="1">Belongs to the UDP-glycosyltransferase family.</text>
</comment>
<evidence type="ECO:0000256" key="2">
    <source>
        <dbReference type="ARBA" id="ARBA00022679"/>
    </source>
</evidence>
<evidence type="ECO:0000256" key="1">
    <source>
        <dbReference type="ARBA" id="ARBA00009995"/>
    </source>
</evidence>
<dbReference type="Proteomes" id="UP001341840">
    <property type="component" value="Unassembled WGS sequence"/>
</dbReference>
<dbReference type="InterPro" id="IPR018247">
    <property type="entry name" value="EF_Hand_1_Ca_BS"/>
</dbReference>
<gene>
    <name evidence="3" type="ORF">PIB30_026657</name>
</gene>
<evidence type="ECO:0000313" key="4">
    <source>
        <dbReference type="Proteomes" id="UP001341840"/>
    </source>
</evidence>
<dbReference type="Gene3D" id="3.40.50.2000">
    <property type="entry name" value="Glycogen Phosphorylase B"/>
    <property type="match status" value="2"/>
</dbReference>
<dbReference type="PROSITE" id="PS00018">
    <property type="entry name" value="EF_HAND_1"/>
    <property type="match status" value="1"/>
</dbReference>
<dbReference type="Pfam" id="PF00201">
    <property type="entry name" value="UDPGT"/>
    <property type="match status" value="1"/>
</dbReference>